<evidence type="ECO:0000256" key="1">
    <source>
        <dbReference type="ARBA" id="ARBA00022593"/>
    </source>
</evidence>
<dbReference type="OrthoDB" id="411017at2759"/>
<dbReference type="PaxDb" id="8355-A0A1L8H0V5"/>
<dbReference type="GeneID" id="108711457"/>
<dbReference type="Xenbase" id="XB-GENE-6487491">
    <property type="gene designation" value="pex11a.L"/>
</dbReference>
<name>A0A1L8H0V5_XENLA</name>
<gene>
    <name evidence="6 7" type="primary">pex11a.L</name>
</gene>
<keyword evidence="2" id="KW-0472">Membrane</keyword>
<keyword evidence="3" id="KW-0576">Peroxisome</keyword>
<proteinExistence type="predicted"/>
<dbReference type="OMA" id="AKRTMQL"/>
<dbReference type="GO" id="GO:0005778">
    <property type="term" value="C:peroxisomal membrane"/>
    <property type="evidence" value="ECO:0000318"/>
    <property type="project" value="GO_Central"/>
</dbReference>
<dbReference type="AlphaFoldDB" id="A0A1L8H0V5"/>
<dbReference type="Pfam" id="PF05648">
    <property type="entry name" value="PEX11"/>
    <property type="match status" value="1"/>
</dbReference>
<evidence type="ECO:0000256" key="4">
    <source>
        <dbReference type="ARBA" id="ARBA00046271"/>
    </source>
</evidence>
<dbReference type="InterPro" id="IPR008733">
    <property type="entry name" value="PEX11"/>
</dbReference>
<dbReference type="KEGG" id="xla:108711457"/>
<dbReference type="AGR" id="Xenbase:XB-GENE-6487491"/>
<comment type="subcellular location">
    <subcellularLocation>
        <location evidence="4">Peroxisome membrane</location>
    </subcellularLocation>
</comment>
<dbReference type="GO" id="GO:0016559">
    <property type="term" value="P:peroxisome fission"/>
    <property type="evidence" value="ECO:0000318"/>
    <property type="project" value="GO_Central"/>
</dbReference>
<dbReference type="PANTHER" id="PTHR12652:SF22">
    <property type="entry name" value="PEROXISOMAL MEMBRANE PROTEIN 11A"/>
    <property type="match status" value="1"/>
</dbReference>
<organism evidence="5 6">
    <name type="scientific">Xenopus laevis</name>
    <name type="common">African clawed frog</name>
    <dbReference type="NCBI Taxonomy" id="8355"/>
    <lineage>
        <taxon>Eukaryota</taxon>
        <taxon>Metazoa</taxon>
        <taxon>Chordata</taxon>
        <taxon>Craniata</taxon>
        <taxon>Vertebrata</taxon>
        <taxon>Euteleostomi</taxon>
        <taxon>Amphibia</taxon>
        <taxon>Batrachia</taxon>
        <taxon>Anura</taxon>
        <taxon>Pipoidea</taxon>
        <taxon>Pipidae</taxon>
        <taxon>Xenopodinae</taxon>
        <taxon>Xenopus</taxon>
        <taxon>Xenopus</taxon>
    </lineage>
</organism>
<sequence>MGLVGPVSTKTLDKECNRKTNWFKECPAIIHQCVAIPSVPVTMDSFIQITNQSQGRDRFFRATQYACMLLRYLVENKPGAQKVAMKLKQVESNMSSGRKLFRLGNFVHALKASKASMQILDPIPRCCLTAANLNRVFYFVCDTVLWARSVGVVSGISKETWLYRATKCYYYSLLLNILTNIYEISWRMEKEAKERKQQASDTITAESDQDLKILSVLPKGFENFLFLLFLSFRNHPPLLLDTVKNVCDLLSPLDRLEIYSTNQGVIGICGLVSSIVGILTVANPSLKIKHLT</sequence>
<evidence type="ECO:0000313" key="7">
    <source>
        <dbReference type="Xenbase" id="XB-GENE-6487491"/>
    </source>
</evidence>
<dbReference type="CTD" id="108711457"/>
<dbReference type="RefSeq" id="XP_018108700.1">
    <property type="nucleotide sequence ID" value="XM_018253211.2"/>
</dbReference>
<dbReference type="Bgee" id="108711457">
    <property type="expression patterns" value="Expressed in blastula and 19 other cell types or tissues"/>
</dbReference>
<accession>A0A1L8H0V5</accession>
<keyword evidence="1" id="KW-0962">Peroxisome biogenesis</keyword>
<evidence type="ECO:0000256" key="2">
    <source>
        <dbReference type="ARBA" id="ARBA00023136"/>
    </source>
</evidence>
<evidence type="ECO:0000313" key="6">
    <source>
        <dbReference type="RefSeq" id="XP_018108700.1"/>
    </source>
</evidence>
<evidence type="ECO:0000313" key="5">
    <source>
        <dbReference type="Proteomes" id="UP000186698"/>
    </source>
</evidence>
<reference evidence="6" key="1">
    <citation type="submission" date="2025-08" db="UniProtKB">
        <authorList>
            <consortium name="RefSeq"/>
        </authorList>
    </citation>
    <scope>IDENTIFICATION</scope>
    <source>
        <strain evidence="6">J_2021</strain>
        <tissue evidence="6">Erythrocytes</tissue>
    </source>
</reference>
<keyword evidence="5" id="KW-1185">Reference proteome</keyword>
<protein>
    <submittedName>
        <fullName evidence="6">Peroxisomal membrane protein 11A isoform X1</fullName>
    </submittedName>
</protein>
<dbReference type="Proteomes" id="UP000186698">
    <property type="component" value="Chromosome 3L"/>
</dbReference>
<dbReference type="STRING" id="8355.A0A1L8H0V5"/>
<evidence type="ECO:0000256" key="3">
    <source>
        <dbReference type="ARBA" id="ARBA00023140"/>
    </source>
</evidence>
<dbReference type="PANTHER" id="PTHR12652">
    <property type="entry name" value="PEROXISOMAL BIOGENESIS FACTOR 11"/>
    <property type="match status" value="1"/>
</dbReference>